<dbReference type="Gene3D" id="2.120.10.80">
    <property type="entry name" value="Kelch-type beta propeller"/>
    <property type="match status" value="1"/>
</dbReference>
<dbReference type="Proteomes" id="UP000716291">
    <property type="component" value="Unassembled WGS sequence"/>
</dbReference>
<keyword evidence="1" id="KW-0880">Kelch repeat</keyword>
<reference evidence="5" key="1">
    <citation type="journal article" date="2020" name="Microb. Genom.">
        <title>Genetic diversity of clinical and environmental Mucorales isolates obtained from an investigation of mucormycosis cases among solid organ transplant recipients.</title>
        <authorList>
            <person name="Nguyen M.H."/>
            <person name="Kaul D."/>
            <person name="Muto C."/>
            <person name="Cheng S.J."/>
            <person name="Richter R.A."/>
            <person name="Bruno V.M."/>
            <person name="Liu G."/>
            <person name="Beyhan S."/>
            <person name="Sundermann A.J."/>
            <person name="Mounaud S."/>
            <person name="Pasculle A.W."/>
            <person name="Nierman W.C."/>
            <person name="Driscoll E."/>
            <person name="Cumbie R."/>
            <person name="Clancy C.J."/>
            <person name="Dupont C.L."/>
        </authorList>
    </citation>
    <scope>NUCLEOTIDE SEQUENCE</scope>
    <source>
        <strain evidence="5">GL11</strain>
    </source>
</reference>
<organism evidence="5 6">
    <name type="scientific">Rhizopus oryzae</name>
    <name type="common">Mucormycosis agent</name>
    <name type="synonym">Rhizopus arrhizus var. delemar</name>
    <dbReference type="NCBI Taxonomy" id="64495"/>
    <lineage>
        <taxon>Eukaryota</taxon>
        <taxon>Fungi</taxon>
        <taxon>Fungi incertae sedis</taxon>
        <taxon>Mucoromycota</taxon>
        <taxon>Mucoromycotina</taxon>
        <taxon>Mucoromycetes</taxon>
        <taxon>Mucorales</taxon>
        <taxon>Mucorineae</taxon>
        <taxon>Rhizopodaceae</taxon>
        <taxon>Rhizopus</taxon>
    </lineage>
</organism>
<keyword evidence="2" id="KW-0677">Repeat</keyword>
<feature type="domain" description="BTB" evidence="4">
    <location>
        <begin position="404"/>
        <end position="470"/>
    </location>
</feature>
<accession>A0A9P7BWV3</accession>
<dbReference type="PANTHER" id="PTHR43503:SF2">
    <property type="entry name" value="NEGATIVE REGULATOR OF SPORULATION MDS3-RELATED"/>
    <property type="match status" value="1"/>
</dbReference>
<evidence type="ECO:0000313" key="5">
    <source>
        <dbReference type="EMBL" id="KAG1313917.1"/>
    </source>
</evidence>
<keyword evidence="6" id="KW-1185">Reference proteome</keyword>
<evidence type="ECO:0000256" key="2">
    <source>
        <dbReference type="ARBA" id="ARBA00022737"/>
    </source>
</evidence>
<sequence length="645" mass="72645">MVSLTKSGQIKQSISDFTAKTKSTKGDVPPALVGASTTVIGDHLYVFGGRVASTRQMTNHLYILHLPTLVWIRHIASPDSACPPSPRYFHSATAYKNQFIVVFGGMSNVFPNSRRKQSQTEDTLYAMDDISMFDIETMSWVEFQISPSIFTPQARYAHLATIWNDDKLIVMGGQDVTNQHVQEMNIFDLTQSAWIHGSPIQGTFDAYRAVAFAPGTISSYYGKMSSPFWKPSKDEQPPVCVYANYNFNDLTRDLQSFWPLQSSHHVELHPHAMAGSFLPPGLRFPTGQLIGQYLIVSGTLLNPTQRGYHIWALNLTNLSWTHINTGQIMSEGSWNRGLLSGRKYYVLGHHQRDLKEDYSFRRLNFDHIGIVDLEAFGIFELPKATCSLAAQELGLAMMHERSLSDVTIWTADRQSIIANSTILAKRWSNFAKLLRQENDEGKRILYFPETYPVALAFLQYLYTDHLLTAQQHQPQVLARLLILADIHNLERLRELATFAMHQLLTISTASMVYETAMLTSQSALQIRALRILLNTKRMLLQYKDSQHLPPPPLPSTPLEDWNQAPVLPSYVSPPHSANASHYSFNNDSHLPSPPLSSYSFSGSLRRLAGQSPEPRNIYSSPSKSTPTSSIAKKKLVDHNFSFNVL</sequence>
<evidence type="ECO:0000259" key="4">
    <source>
        <dbReference type="PROSITE" id="PS50097"/>
    </source>
</evidence>
<evidence type="ECO:0000256" key="3">
    <source>
        <dbReference type="SAM" id="MobiDB-lite"/>
    </source>
</evidence>
<dbReference type="PANTHER" id="PTHR43503">
    <property type="entry name" value="MCG48959-RELATED"/>
    <property type="match status" value="1"/>
</dbReference>
<dbReference type="PROSITE" id="PS50097">
    <property type="entry name" value="BTB"/>
    <property type="match status" value="1"/>
</dbReference>
<protein>
    <recommendedName>
        <fullName evidence="4">BTB domain-containing protein</fullName>
    </recommendedName>
</protein>
<comment type="caution">
    <text evidence="5">The sequence shown here is derived from an EMBL/GenBank/DDBJ whole genome shotgun (WGS) entry which is preliminary data.</text>
</comment>
<proteinExistence type="predicted"/>
<feature type="compositionally biased region" description="Low complexity" evidence="3">
    <location>
        <begin position="619"/>
        <end position="630"/>
    </location>
</feature>
<dbReference type="GO" id="GO:0005829">
    <property type="term" value="C:cytosol"/>
    <property type="evidence" value="ECO:0007669"/>
    <property type="project" value="TreeGrafter"/>
</dbReference>
<dbReference type="InterPro" id="IPR015915">
    <property type="entry name" value="Kelch-typ_b-propeller"/>
</dbReference>
<dbReference type="Gene3D" id="3.30.710.10">
    <property type="entry name" value="Potassium Channel Kv1.1, Chain A"/>
    <property type="match status" value="1"/>
</dbReference>
<dbReference type="AlphaFoldDB" id="A0A9P7BWV3"/>
<dbReference type="EMBL" id="JAANQT010000152">
    <property type="protein sequence ID" value="KAG1313917.1"/>
    <property type="molecule type" value="Genomic_DNA"/>
</dbReference>
<dbReference type="GO" id="GO:0045454">
    <property type="term" value="P:cell redox homeostasis"/>
    <property type="evidence" value="ECO:0007669"/>
    <property type="project" value="TreeGrafter"/>
</dbReference>
<feature type="region of interest" description="Disordered" evidence="3">
    <location>
        <begin position="605"/>
        <end position="630"/>
    </location>
</feature>
<gene>
    <name evidence="5" type="ORF">G6F64_001859</name>
</gene>
<evidence type="ECO:0000313" key="6">
    <source>
        <dbReference type="Proteomes" id="UP000716291"/>
    </source>
</evidence>
<dbReference type="InterPro" id="IPR011333">
    <property type="entry name" value="SKP1/BTB/POZ_sf"/>
</dbReference>
<dbReference type="SUPFAM" id="SSF54695">
    <property type="entry name" value="POZ domain"/>
    <property type="match status" value="1"/>
</dbReference>
<evidence type="ECO:0000256" key="1">
    <source>
        <dbReference type="ARBA" id="ARBA00022441"/>
    </source>
</evidence>
<dbReference type="InterPro" id="IPR000210">
    <property type="entry name" value="BTB/POZ_dom"/>
</dbReference>
<dbReference type="Pfam" id="PF00651">
    <property type="entry name" value="BTB"/>
    <property type="match status" value="1"/>
</dbReference>
<dbReference type="SUPFAM" id="SSF117281">
    <property type="entry name" value="Kelch motif"/>
    <property type="match status" value="1"/>
</dbReference>
<dbReference type="GO" id="GO:0005739">
    <property type="term" value="C:mitochondrion"/>
    <property type="evidence" value="ECO:0007669"/>
    <property type="project" value="TreeGrafter"/>
</dbReference>
<name>A0A9P7BWV3_RHIOR</name>
<dbReference type="Pfam" id="PF24681">
    <property type="entry name" value="Kelch_KLHDC2_KLHL20_DRC7"/>
    <property type="match status" value="1"/>
</dbReference>